<feature type="transmembrane region" description="Helical" evidence="7">
    <location>
        <begin position="565"/>
        <end position="585"/>
    </location>
</feature>
<dbReference type="EMBL" id="LYDR01000033">
    <property type="protein sequence ID" value="ODA35481.1"/>
    <property type="molecule type" value="Genomic_DNA"/>
</dbReference>
<dbReference type="Pfam" id="PF03772">
    <property type="entry name" value="Competence"/>
    <property type="match status" value="1"/>
</dbReference>
<sequence>MALSQTAVAGSTAPVDSHSQGRLTKERQSDFVMEQQSRSMTPAEEEPPSRRPSVLWGRVPALVAAGAMASGIVLQEILGLGVCLAGAVGVLVCLIAWRISLQRKHDTSGRKLSQYASGFLVAGALLALASAAGLWHEATWNWTSRDSLSRLADLRSQGVCLEGICRSTVLVERIHSSFSKSSPVAMMVSGSIPAEAANVGAESDRGANGEAASQRVISRFVFSVESLVAGREHRHVSGDVQVDVEGETRIFQPGDRLRIYGKLSRPAPPMNPGEFNYADWLYAQGIVGHVRVKHPEAVVQTSDRIPVSWRLRRGMSWLRQRGERSLEQVIVRSSLELASSILLGGRQRLDADLRESFVRSGLLHILAVSGMNVGLVVLLIMTLSKGMIRHPWGLAACGLGTITLFLMLAENDPPVVRAAFFGSAWILGSRWAGVVEPLNVLGLTAVTLMILSPHDLLQLGFQLSFLAVATLLIVARTMGKPQISQNQSEGVMAPTGWRTIRGHRWLAMLWQLMIATFVIWCLTTPLIAATSGVISPVGLILNIALAPLVPIILWSGYITLLLGMIHPWLAIPSGWVFDWSLYWLIDVVDQAAGWSYGHFVLSPLPVEYALIFYSAVAGMLLFRVHRVRVVMLTLGLGVIWLALGYWPQERPLRLTFLSVGHGLAVLVETPDQKMWLYDAGSLGQDRRAARVIGQAIRHYGSIQLDAVTISHADADHANAIPRLTRDVSIRWLGMPKSAADPDQRVIGEAVAAVASQGGIIRLVQGGQKFCLSQDVEIEFLWPLVNREEPLFSRKTTDNSESLVAKITYQNRVILLTGDLEGEGLVRLLETPPGMVDVLLAPHHGGKRSNVAALNQWARPQHVISSQGPGDVTTGLEQTFVDSKIWVTSKQGAIVVEIDLAGVVTVRSQLP</sequence>
<evidence type="ECO:0000313" key="12">
    <source>
        <dbReference type="Proteomes" id="UP000094828"/>
    </source>
</evidence>
<dbReference type="CDD" id="cd07731">
    <property type="entry name" value="ComA-like_MBL-fold"/>
    <property type="match status" value="1"/>
</dbReference>
<dbReference type="InterPro" id="IPR052159">
    <property type="entry name" value="Competence_DNA_uptake"/>
</dbReference>
<dbReference type="InterPro" id="IPR001279">
    <property type="entry name" value="Metallo-B-lactamas"/>
</dbReference>
<feature type="transmembrane region" description="Helical" evidence="7">
    <location>
        <begin position="112"/>
        <end position="135"/>
    </location>
</feature>
<feature type="transmembrane region" description="Helical" evidence="7">
    <location>
        <begin position="533"/>
        <end position="553"/>
    </location>
</feature>
<feature type="transmembrane region" description="Helical" evidence="7">
    <location>
        <begin position="505"/>
        <end position="527"/>
    </location>
</feature>
<evidence type="ECO:0000313" key="11">
    <source>
        <dbReference type="EMBL" id="ODA35481.1"/>
    </source>
</evidence>
<dbReference type="AlphaFoldDB" id="A0A1C3EQG2"/>
<reference evidence="11 12" key="1">
    <citation type="submission" date="2016-05" db="EMBL/GenBank/DDBJ databases">
        <title>Genomic and physiological characterization of Planctopirus sp. isolated from fresh water lake.</title>
        <authorList>
            <person name="Subhash Y."/>
            <person name="Ramana C."/>
        </authorList>
    </citation>
    <scope>NUCLEOTIDE SEQUENCE [LARGE SCALE GENOMIC DNA]</scope>
    <source>
        <strain evidence="11 12">JC280</strain>
    </source>
</reference>
<evidence type="ECO:0000256" key="2">
    <source>
        <dbReference type="ARBA" id="ARBA00022475"/>
    </source>
</evidence>
<dbReference type="NCBIfam" id="TIGR00360">
    <property type="entry name" value="ComEC_N-term"/>
    <property type="match status" value="1"/>
</dbReference>
<evidence type="ECO:0000256" key="7">
    <source>
        <dbReference type="SAM" id="Phobius"/>
    </source>
</evidence>
<proteinExistence type="predicted"/>
<gene>
    <name evidence="11" type="ORF">A6X21_16850</name>
</gene>
<dbReference type="InterPro" id="IPR025405">
    <property type="entry name" value="DUF4131"/>
</dbReference>
<feature type="transmembrane region" description="Helical" evidence="7">
    <location>
        <begin position="79"/>
        <end position="100"/>
    </location>
</feature>
<dbReference type="Proteomes" id="UP000094828">
    <property type="component" value="Unassembled WGS sequence"/>
</dbReference>
<feature type="transmembrane region" description="Helical" evidence="7">
    <location>
        <begin position="605"/>
        <end position="622"/>
    </location>
</feature>
<dbReference type="InterPro" id="IPR035681">
    <property type="entry name" value="ComA-like_MBL"/>
</dbReference>
<dbReference type="Gene3D" id="3.60.15.10">
    <property type="entry name" value="Ribonuclease Z/Hydroxyacylglutathione hydrolase-like"/>
    <property type="match status" value="1"/>
</dbReference>
<keyword evidence="2" id="KW-1003">Cell membrane</keyword>
<feature type="region of interest" description="Disordered" evidence="6">
    <location>
        <begin position="1"/>
        <end position="52"/>
    </location>
</feature>
<feature type="transmembrane region" description="Helical" evidence="7">
    <location>
        <begin position="456"/>
        <end position="475"/>
    </location>
</feature>
<comment type="caution">
    <text evidence="11">The sequence shown here is derived from an EMBL/GenBank/DDBJ whole genome shotgun (WGS) entry which is preliminary data.</text>
</comment>
<evidence type="ECO:0000259" key="10">
    <source>
        <dbReference type="Pfam" id="PF13567"/>
    </source>
</evidence>
<evidence type="ECO:0000256" key="3">
    <source>
        <dbReference type="ARBA" id="ARBA00022692"/>
    </source>
</evidence>
<feature type="domain" description="DUF4131" evidence="10">
    <location>
        <begin position="216"/>
        <end position="297"/>
    </location>
</feature>
<organism evidence="11 12">
    <name type="scientific">Planctopirus hydrillae</name>
    <dbReference type="NCBI Taxonomy" id="1841610"/>
    <lineage>
        <taxon>Bacteria</taxon>
        <taxon>Pseudomonadati</taxon>
        <taxon>Planctomycetota</taxon>
        <taxon>Planctomycetia</taxon>
        <taxon>Planctomycetales</taxon>
        <taxon>Planctomycetaceae</taxon>
        <taxon>Planctopirus</taxon>
    </lineage>
</organism>
<feature type="transmembrane region" description="Helical" evidence="7">
    <location>
        <begin position="361"/>
        <end position="380"/>
    </location>
</feature>
<keyword evidence="4 7" id="KW-1133">Transmembrane helix</keyword>
<dbReference type="Pfam" id="PF13567">
    <property type="entry name" value="DUF4131"/>
    <property type="match status" value="1"/>
</dbReference>
<dbReference type="InterPro" id="IPR004477">
    <property type="entry name" value="ComEC_N"/>
</dbReference>
<dbReference type="InterPro" id="IPR036866">
    <property type="entry name" value="RibonucZ/Hydroxyglut_hydro"/>
</dbReference>
<evidence type="ECO:0000256" key="6">
    <source>
        <dbReference type="SAM" id="MobiDB-lite"/>
    </source>
</evidence>
<name>A0A1C3EQG2_9PLAN</name>
<evidence type="ECO:0000259" key="9">
    <source>
        <dbReference type="Pfam" id="PF03772"/>
    </source>
</evidence>
<evidence type="ECO:0000256" key="5">
    <source>
        <dbReference type="ARBA" id="ARBA00023136"/>
    </source>
</evidence>
<dbReference type="PANTHER" id="PTHR30619:SF1">
    <property type="entry name" value="RECOMBINATION PROTEIN 2"/>
    <property type="match status" value="1"/>
</dbReference>
<feature type="transmembrane region" description="Helical" evidence="7">
    <location>
        <begin position="392"/>
        <end position="409"/>
    </location>
</feature>
<evidence type="ECO:0000256" key="4">
    <source>
        <dbReference type="ARBA" id="ARBA00022989"/>
    </source>
</evidence>
<dbReference type="Pfam" id="PF00753">
    <property type="entry name" value="Lactamase_B"/>
    <property type="match status" value="1"/>
</dbReference>
<evidence type="ECO:0008006" key="13">
    <source>
        <dbReference type="Google" id="ProtNLM"/>
    </source>
</evidence>
<evidence type="ECO:0000259" key="8">
    <source>
        <dbReference type="Pfam" id="PF00753"/>
    </source>
</evidence>
<dbReference type="PANTHER" id="PTHR30619">
    <property type="entry name" value="DNA INTERNALIZATION/COMPETENCE PROTEIN COMEC/REC2"/>
    <property type="match status" value="1"/>
</dbReference>
<feature type="domain" description="Metallo-beta-lactamase" evidence="8">
    <location>
        <begin position="659"/>
        <end position="854"/>
    </location>
</feature>
<keyword evidence="12" id="KW-1185">Reference proteome</keyword>
<dbReference type="SUPFAM" id="SSF56281">
    <property type="entry name" value="Metallo-hydrolase/oxidoreductase"/>
    <property type="match status" value="1"/>
</dbReference>
<protein>
    <recommendedName>
        <fullName evidence="13">Metallo-beta-lactamase domain-containing protein</fullName>
    </recommendedName>
</protein>
<keyword evidence="5 7" id="KW-0472">Membrane</keyword>
<evidence type="ECO:0000256" key="1">
    <source>
        <dbReference type="ARBA" id="ARBA00004651"/>
    </source>
</evidence>
<dbReference type="GO" id="GO:0005886">
    <property type="term" value="C:plasma membrane"/>
    <property type="evidence" value="ECO:0007669"/>
    <property type="project" value="UniProtKB-SubCell"/>
</dbReference>
<comment type="subcellular location">
    <subcellularLocation>
        <location evidence="1">Cell membrane</location>
        <topology evidence="1">Multi-pass membrane protein</topology>
    </subcellularLocation>
</comment>
<dbReference type="STRING" id="1841610.A6X21_16850"/>
<keyword evidence="3 7" id="KW-0812">Transmembrane</keyword>
<feature type="domain" description="ComEC/Rec2-related protein" evidence="9">
    <location>
        <begin position="341"/>
        <end position="622"/>
    </location>
</feature>
<accession>A0A1C3EQG2</accession>
<feature type="transmembrane region" description="Helical" evidence="7">
    <location>
        <begin position="629"/>
        <end position="646"/>
    </location>
</feature>